<reference evidence="2" key="2">
    <citation type="submission" date="2023-02" db="EMBL/GenBank/DDBJ databases">
        <authorList>
            <consortium name="DOE Joint Genome Institute"/>
            <person name="Mondo S.J."/>
            <person name="Chang Y."/>
            <person name="Wang Y."/>
            <person name="Ahrendt S."/>
            <person name="Andreopoulos W."/>
            <person name="Barry K."/>
            <person name="Beard J."/>
            <person name="Benny G.L."/>
            <person name="Blankenship S."/>
            <person name="Bonito G."/>
            <person name="Cuomo C."/>
            <person name="Desiro A."/>
            <person name="Gervers K.A."/>
            <person name="Hundley H."/>
            <person name="Kuo A."/>
            <person name="LaButti K."/>
            <person name="Lang B.F."/>
            <person name="Lipzen A."/>
            <person name="O'Donnell K."/>
            <person name="Pangilinan J."/>
            <person name="Reynolds N."/>
            <person name="Sandor L."/>
            <person name="Smith M.W."/>
            <person name="Tsang A."/>
            <person name="Grigoriev I.V."/>
            <person name="Stajich J.E."/>
            <person name="Spatafora J.W."/>
        </authorList>
    </citation>
    <scope>NUCLEOTIDE SEQUENCE</scope>
    <source>
        <strain evidence="2">RSA 2281</strain>
    </source>
</reference>
<protein>
    <submittedName>
        <fullName evidence="2">Uncharacterized protein</fullName>
    </submittedName>
</protein>
<dbReference type="Proteomes" id="UP001209540">
    <property type="component" value="Unassembled WGS sequence"/>
</dbReference>
<feature type="region of interest" description="Disordered" evidence="1">
    <location>
        <begin position="129"/>
        <end position="148"/>
    </location>
</feature>
<accession>A0AAD5KS85</accession>
<feature type="region of interest" description="Disordered" evidence="1">
    <location>
        <begin position="306"/>
        <end position="327"/>
    </location>
</feature>
<proteinExistence type="predicted"/>
<reference evidence="2" key="1">
    <citation type="journal article" date="2022" name="IScience">
        <title>Evolution of zygomycete secretomes and the origins of terrestrial fungal ecologies.</title>
        <authorList>
            <person name="Chang Y."/>
            <person name="Wang Y."/>
            <person name="Mondo S."/>
            <person name="Ahrendt S."/>
            <person name="Andreopoulos W."/>
            <person name="Barry K."/>
            <person name="Beard J."/>
            <person name="Benny G.L."/>
            <person name="Blankenship S."/>
            <person name="Bonito G."/>
            <person name="Cuomo C."/>
            <person name="Desiro A."/>
            <person name="Gervers K.A."/>
            <person name="Hundley H."/>
            <person name="Kuo A."/>
            <person name="LaButti K."/>
            <person name="Lang B.F."/>
            <person name="Lipzen A."/>
            <person name="O'Donnell K."/>
            <person name="Pangilinan J."/>
            <person name="Reynolds N."/>
            <person name="Sandor L."/>
            <person name="Smith M.E."/>
            <person name="Tsang A."/>
            <person name="Grigoriev I.V."/>
            <person name="Stajich J.E."/>
            <person name="Spatafora J.W."/>
        </authorList>
    </citation>
    <scope>NUCLEOTIDE SEQUENCE</scope>
    <source>
        <strain evidence="2">RSA 2281</strain>
    </source>
</reference>
<feature type="compositionally biased region" description="Low complexity" evidence="1">
    <location>
        <begin position="37"/>
        <end position="59"/>
    </location>
</feature>
<name>A0AAD5KS85_9FUNG</name>
<sequence length="327" mass="36711">METCVVSYTPSHHSGNETPPSPTTSSSSNLDNDHSETTNTTTITPTSNTITTTTTTSTETVDKTTNMDQTSLSQPKQQPTPPQDMMIHTPPTSPTSSRRINQLHRRLSRYPSTTLSDLIPAATAALKASQQLKKEQERQVEDQEPDAVMGSSALSRALTKVRIQVQTKRLKEKYLTYEWVRLALSLPVDESIINNSQYPLPPMKKKKVDPEQLLQEQKGNTMLTREEKDDDGNTIRMVALKNYKGRTGEIATWYEWKFDKSKFTMEQVESRVDRLRTRIQQIKHIAPDPTTTNKPTAKMLRASIRRPASAVTTTTTTTTSTTTTTVI</sequence>
<feature type="compositionally biased region" description="Low complexity" evidence="1">
    <location>
        <begin position="312"/>
        <end position="327"/>
    </location>
</feature>
<dbReference type="AlphaFoldDB" id="A0AAD5KS85"/>
<evidence type="ECO:0000313" key="2">
    <source>
        <dbReference type="EMBL" id="KAI9278800.1"/>
    </source>
</evidence>
<keyword evidence="3" id="KW-1185">Reference proteome</keyword>
<feature type="region of interest" description="Disordered" evidence="1">
    <location>
        <begin position="1"/>
        <end position="100"/>
    </location>
</feature>
<evidence type="ECO:0000313" key="3">
    <source>
        <dbReference type="Proteomes" id="UP001209540"/>
    </source>
</evidence>
<evidence type="ECO:0000256" key="1">
    <source>
        <dbReference type="SAM" id="MobiDB-lite"/>
    </source>
</evidence>
<feature type="compositionally biased region" description="Polar residues" evidence="1">
    <location>
        <begin position="63"/>
        <end position="77"/>
    </location>
</feature>
<gene>
    <name evidence="2" type="ORF">BDA99DRAFT_493173</name>
</gene>
<dbReference type="EMBL" id="JAIXMP010000001">
    <property type="protein sequence ID" value="KAI9278800.1"/>
    <property type="molecule type" value="Genomic_DNA"/>
</dbReference>
<feature type="compositionally biased region" description="Polar residues" evidence="1">
    <location>
        <begin position="1"/>
        <end position="17"/>
    </location>
</feature>
<organism evidence="2 3">
    <name type="scientific">Phascolomyces articulosus</name>
    <dbReference type="NCBI Taxonomy" id="60185"/>
    <lineage>
        <taxon>Eukaryota</taxon>
        <taxon>Fungi</taxon>
        <taxon>Fungi incertae sedis</taxon>
        <taxon>Mucoromycota</taxon>
        <taxon>Mucoromycotina</taxon>
        <taxon>Mucoromycetes</taxon>
        <taxon>Mucorales</taxon>
        <taxon>Lichtheimiaceae</taxon>
        <taxon>Phascolomyces</taxon>
    </lineage>
</organism>
<comment type="caution">
    <text evidence="2">The sequence shown here is derived from an EMBL/GenBank/DDBJ whole genome shotgun (WGS) entry which is preliminary data.</text>
</comment>
<feature type="compositionally biased region" description="Basic and acidic residues" evidence="1">
    <location>
        <begin position="132"/>
        <end position="141"/>
    </location>
</feature>